<proteinExistence type="predicted"/>
<dbReference type="OrthoDB" id="229737at2157"/>
<dbReference type="EMBL" id="QMDW01000007">
    <property type="protein sequence ID" value="RJX50192.1"/>
    <property type="molecule type" value="Genomic_DNA"/>
</dbReference>
<evidence type="ECO:0000313" key="1">
    <source>
        <dbReference type="EMBL" id="RJX50192.1"/>
    </source>
</evidence>
<accession>A0A3A6Q0I2</accession>
<keyword evidence="2" id="KW-1185">Reference proteome</keyword>
<protein>
    <submittedName>
        <fullName evidence="1">Uncharacterized protein</fullName>
    </submittedName>
</protein>
<dbReference type="AlphaFoldDB" id="A0A3A6Q0I2"/>
<name>A0A3A6Q0I2_9EURY</name>
<gene>
    <name evidence="1" type="ORF">DP106_06895</name>
</gene>
<dbReference type="RefSeq" id="WP_120084279.1">
    <property type="nucleotide sequence ID" value="NZ_QMDW01000007.1"/>
</dbReference>
<comment type="caution">
    <text evidence="1">The sequence shown here is derived from an EMBL/GenBank/DDBJ whole genome shotgun (WGS) entry which is preliminary data.</text>
</comment>
<dbReference type="Proteomes" id="UP000281564">
    <property type="component" value="Unassembled WGS sequence"/>
</dbReference>
<organism evidence="1 2">
    <name type="scientific">Halonotius pteroides</name>
    <dbReference type="NCBI Taxonomy" id="268735"/>
    <lineage>
        <taxon>Archaea</taxon>
        <taxon>Methanobacteriati</taxon>
        <taxon>Methanobacteriota</taxon>
        <taxon>Stenosarchaea group</taxon>
        <taxon>Halobacteria</taxon>
        <taxon>Halobacteriales</taxon>
        <taxon>Haloferacaceae</taxon>
        <taxon>Halonotius</taxon>
    </lineage>
</organism>
<evidence type="ECO:0000313" key="2">
    <source>
        <dbReference type="Proteomes" id="UP000281564"/>
    </source>
</evidence>
<sequence>MDTRSGQFRVYRAVESVRHINFQAVAEPQLYSVHETGYPAEQQARVDELQTGDLVTATLEGDADAPNEAWRVASVTRDQRVPFGFAVDIAPEALPQAAQTLAADSGIETAPPPTEPAGTTLSADGADIGECWIQPRATLPNDAFVPNVVTGLLPIEAWLTDLPALELPATEVLALDTAAPTANQYETPYGVFLFFTDAGREVATDYRDRYGCPRGVDSRPDFDPY</sequence>
<reference evidence="1 2" key="1">
    <citation type="submission" date="2018-06" db="EMBL/GenBank/DDBJ databases">
        <title>Halonotius sp. F13-13 a new haloarchaeeon isolated from a solar saltern from Isla Cristina, Huelva, Spain.</title>
        <authorList>
            <person name="Duran-Viseras A."/>
            <person name="Sanchez-Porro C."/>
            <person name="Ventosa A."/>
        </authorList>
    </citation>
    <scope>NUCLEOTIDE SEQUENCE [LARGE SCALE GENOMIC DNA]</scope>
    <source>
        <strain evidence="1 2">CECT 7525</strain>
    </source>
</reference>